<name>A0A6J7J3X5_9ZZZZ</name>
<gene>
    <name evidence="1" type="ORF">UFOPK3564_02774</name>
</gene>
<protein>
    <submittedName>
        <fullName evidence="1">Unannotated protein</fullName>
    </submittedName>
</protein>
<sequence length="55" mass="6205">MDKSRQTTLSSAELPVAVLQRLGDPSISRPRVEVVFDTYSRMILGFRVTDGRPVR</sequence>
<organism evidence="1">
    <name type="scientific">freshwater metagenome</name>
    <dbReference type="NCBI Taxonomy" id="449393"/>
    <lineage>
        <taxon>unclassified sequences</taxon>
        <taxon>metagenomes</taxon>
        <taxon>ecological metagenomes</taxon>
    </lineage>
</organism>
<proteinExistence type="predicted"/>
<accession>A0A6J7J3X5</accession>
<dbReference type="EMBL" id="CAFBMK010000218">
    <property type="protein sequence ID" value="CAB4938078.1"/>
    <property type="molecule type" value="Genomic_DNA"/>
</dbReference>
<dbReference type="AlphaFoldDB" id="A0A6J7J3X5"/>
<evidence type="ECO:0000313" key="1">
    <source>
        <dbReference type="EMBL" id="CAB4938078.1"/>
    </source>
</evidence>
<reference evidence="1" key="1">
    <citation type="submission" date="2020-05" db="EMBL/GenBank/DDBJ databases">
        <authorList>
            <person name="Chiriac C."/>
            <person name="Salcher M."/>
            <person name="Ghai R."/>
            <person name="Kavagutti S V."/>
        </authorList>
    </citation>
    <scope>NUCLEOTIDE SEQUENCE</scope>
</reference>